<dbReference type="InterPro" id="IPR022147">
    <property type="entry name" value="GSIII_N"/>
</dbReference>
<dbReference type="HOGENOM" id="CLU_024307_0_0_10"/>
<dbReference type="GeneID" id="78081762"/>
<dbReference type="PROSITE" id="PS51986">
    <property type="entry name" value="GS_BETA_GRASP"/>
    <property type="match status" value="1"/>
</dbReference>
<comment type="caution">
    <text evidence="5">The sequence shown here is derived from an EMBL/GenBank/DDBJ whole genome shotgun (WGS) entry which is preliminary data.</text>
</comment>
<dbReference type="InterPro" id="IPR008146">
    <property type="entry name" value="Gln_synth_cat_dom"/>
</dbReference>
<dbReference type="Pfam" id="PF00120">
    <property type="entry name" value="Gln-synt_C"/>
    <property type="match status" value="1"/>
</dbReference>
<dbReference type="PROSITE" id="PS51987">
    <property type="entry name" value="GS_CATALYTIC"/>
    <property type="match status" value="1"/>
</dbReference>
<dbReference type="InterPro" id="IPR027303">
    <property type="entry name" value="Gln_synth_gly_rich_site"/>
</dbReference>
<feature type="domain" description="GS beta-grasp" evidence="3">
    <location>
        <begin position="85"/>
        <end position="174"/>
    </location>
</feature>
<comment type="similarity">
    <text evidence="1 2">Belongs to the glutamine synthetase family.</text>
</comment>
<dbReference type="Pfam" id="PF18318">
    <property type="entry name" value="Gln-synt_C-ter"/>
    <property type="match status" value="1"/>
</dbReference>
<dbReference type="InterPro" id="IPR040577">
    <property type="entry name" value="Gln-synt_C"/>
</dbReference>
<keyword evidence="6" id="KW-1185">Reference proteome</keyword>
<evidence type="ECO:0000259" key="3">
    <source>
        <dbReference type="PROSITE" id="PS51986"/>
    </source>
</evidence>
<dbReference type="InterPro" id="IPR014746">
    <property type="entry name" value="Gln_synth/guanido_kin_cat_dom"/>
</dbReference>
<evidence type="ECO:0000259" key="4">
    <source>
        <dbReference type="PROSITE" id="PS51987"/>
    </source>
</evidence>
<protein>
    <submittedName>
        <fullName evidence="5">Glutamine synthetase</fullName>
    </submittedName>
</protein>
<dbReference type="Pfam" id="PF12437">
    <property type="entry name" value="GSIII_N"/>
    <property type="match status" value="1"/>
</dbReference>
<gene>
    <name evidence="5" type="ORF">HMPREF9456_01092</name>
</gene>
<reference evidence="5 6" key="1">
    <citation type="submission" date="2011-04" db="EMBL/GenBank/DDBJ databases">
        <title>The Genome Sequence of Dysgonomonas mossii DSM 22836.</title>
        <authorList>
            <consortium name="The Broad Institute Genome Sequencing Platform"/>
            <person name="Earl A."/>
            <person name="Ward D."/>
            <person name="Feldgarden M."/>
            <person name="Gevers D."/>
            <person name="Pudlo N."/>
            <person name="Martens E."/>
            <person name="Allen-Vercoe E."/>
            <person name="Young S.K."/>
            <person name="Zeng Q."/>
            <person name="Gargeya S."/>
            <person name="Fitzgerald M."/>
            <person name="Haas B."/>
            <person name="Abouelleil A."/>
            <person name="Alvarado L."/>
            <person name="Arachchi H.M."/>
            <person name="Berlin A."/>
            <person name="Brown A."/>
            <person name="Chapman S.B."/>
            <person name="Chen Z."/>
            <person name="Dunbar C."/>
            <person name="Freedman E."/>
            <person name="Gearin G."/>
            <person name="Gellesch M."/>
            <person name="Goldberg J."/>
            <person name="Griggs A."/>
            <person name="Gujja S."/>
            <person name="Heiman D."/>
            <person name="Howarth C."/>
            <person name="Larson L."/>
            <person name="Lui A."/>
            <person name="MacDonald P.J.P."/>
            <person name="Mehta T."/>
            <person name="Montmayeur A."/>
            <person name="Murphy C."/>
            <person name="Neiman D."/>
            <person name="Pearson M."/>
            <person name="Priest M."/>
            <person name="Roberts A."/>
            <person name="Saif S."/>
            <person name="Shea T."/>
            <person name="Shenoy N."/>
            <person name="Sisk P."/>
            <person name="Stolte C."/>
            <person name="Sykes S."/>
            <person name="Yandava C."/>
            <person name="Wortman J."/>
            <person name="Nusbaum C."/>
            <person name="Birren B."/>
        </authorList>
    </citation>
    <scope>NUCLEOTIDE SEQUENCE [LARGE SCALE GENOMIC DNA]</scope>
    <source>
        <strain evidence="5 6">DSM 22836</strain>
    </source>
</reference>
<dbReference type="STRING" id="742767.HMPREF9456_01092"/>
<dbReference type="Proteomes" id="UP000006420">
    <property type="component" value="Unassembled WGS sequence"/>
</dbReference>
<dbReference type="RefSeq" id="WP_006842463.1">
    <property type="nucleotide sequence ID" value="NZ_AQWJ01000002.1"/>
</dbReference>
<dbReference type="InterPro" id="IPR008147">
    <property type="entry name" value="Gln_synt_N"/>
</dbReference>
<organism evidence="5 6">
    <name type="scientific">Dysgonomonas mossii DSM 22836</name>
    <dbReference type="NCBI Taxonomy" id="742767"/>
    <lineage>
        <taxon>Bacteria</taxon>
        <taxon>Pseudomonadati</taxon>
        <taxon>Bacteroidota</taxon>
        <taxon>Bacteroidia</taxon>
        <taxon>Bacteroidales</taxon>
        <taxon>Dysgonomonadaceae</taxon>
        <taxon>Dysgonomonas</taxon>
    </lineage>
</organism>
<sequence length="725" mass="81553">MTKLRFKAVALASERKPLEVEKPKSKTSEYYGEKVFNRKAMTKYLSKETFKALNDAIEKGQSVNRNLAEHVAAGMRMWALENGVTHYTHWFHPLTDGTAEKHDAFVEHDGNGGLIEEFEGKLLAQQEPDASSFPSGGLRNTFEARGYSAWDPSSPAFIVGETLCIPTIFISYTGEALDYKTPLLKALAAVDKAATGVVQYFNEDVTKVISNLGWEQEYFLVDEDLFMARPDLALTGRTLMSHESAKNQQLEDHYFGSIPERVQRFMKELEYEAYALGIPVKTRHNEVAPNQFELAPIYEECNLAVDHNLLVMSVMDKVARKHSFRILFHEKPFKGINGSGKHNNWSLATNTGINLLSPGKDKVENLRFITFVVNILAAVYKNNGLLKASISSATNAHRLGANEAPPAIISVFLGTQVSDILDKFEKSSVKDAIVVDNKKQISLGVGQIPEILLDNTDRNRTSPFAFTGNRFEFRAVGSSANCASAMTALNASVAEQLRVFKDEVDALISKGKSKEEALYEVLKKYIKESRSIRFNGNGYSEEWKAEAKKRKLDCETSVPVIYDSYTSKQSIKTFAGILSEVELHARNEVKWEMYTKKIQIESRVLGDLALNHIIPVAISYQSILLTNVSKLKDISDDYKTLGAEQIRLIEKVSTHVNAVNAKVHEMIDARKAANNIESEREKAVAYHDNVAPYLDEIRYHIDKLELIVDNEMWPLAKYRELLFIR</sequence>
<feature type="domain" description="GS catalytic" evidence="4">
    <location>
        <begin position="179"/>
        <end position="613"/>
    </location>
</feature>
<dbReference type="PANTHER" id="PTHR42974">
    <property type="entry name" value="GLUTAMINE SYNTHETASE"/>
    <property type="match status" value="1"/>
</dbReference>
<dbReference type="Gene3D" id="1.20.120.1560">
    <property type="match status" value="1"/>
</dbReference>
<accession>F8WZH7</accession>
<evidence type="ECO:0000313" key="5">
    <source>
        <dbReference type="EMBL" id="EGK04064.1"/>
    </source>
</evidence>
<evidence type="ECO:0000256" key="1">
    <source>
        <dbReference type="PROSITE-ProRule" id="PRU01330"/>
    </source>
</evidence>
<dbReference type="InterPro" id="IPR052725">
    <property type="entry name" value="GS_Type-3"/>
</dbReference>
<dbReference type="SUPFAM" id="SSF55931">
    <property type="entry name" value="Glutamine synthetase/guanido kinase"/>
    <property type="match status" value="1"/>
</dbReference>
<dbReference type="PROSITE" id="PS00181">
    <property type="entry name" value="GLNA_ATP"/>
    <property type="match status" value="1"/>
</dbReference>
<dbReference type="OrthoDB" id="9807095at2"/>
<proteinExistence type="inferred from homology"/>
<dbReference type="GO" id="GO:0006542">
    <property type="term" value="P:glutamine biosynthetic process"/>
    <property type="evidence" value="ECO:0007669"/>
    <property type="project" value="InterPro"/>
</dbReference>
<dbReference type="EMBL" id="ADLW01000004">
    <property type="protein sequence ID" value="EGK04064.1"/>
    <property type="molecule type" value="Genomic_DNA"/>
</dbReference>
<dbReference type="eggNOG" id="COG3968">
    <property type="taxonomic scope" value="Bacteria"/>
</dbReference>
<dbReference type="SMART" id="SM01230">
    <property type="entry name" value="Gln-synt_C"/>
    <property type="match status" value="1"/>
</dbReference>
<evidence type="ECO:0000313" key="6">
    <source>
        <dbReference type="Proteomes" id="UP000006420"/>
    </source>
</evidence>
<dbReference type="AlphaFoldDB" id="F8WZH7"/>
<name>F8WZH7_9BACT</name>
<dbReference type="Gene3D" id="3.30.590.10">
    <property type="entry name" value="Glutamine synthetase/guanido kinase, catalytic domain"/>
    <property type="match status" value="1"/>
</dbReference>
<dbReference type="PANTHER" id="PTHR42974:SF1">
    <property type="entry name" value="TYPE-3 GLUTAMINE SYNTHETASE"/>
    <property type="match status" value="1"/>
</dbReference>
<dbReference type="GO" id="GO:0004356">
    <property type="term" value="F:glutamine synthetase activity"/>
    <property type="evidence" value="ECO:0007669"/>
    <property type="project" value="InterPro"/>
</dbReference>
<evidence type="ECO:0000256" key="2">
    <source>
        <dbReference type="RuleBase" id="RU000384"/>
    </source>
</evidence>